<feature type="domain" description="Resolvase/invertase-type recombinase catalytic" evidence="7">
    <location>
        <begin position="3"/>
        <end position="143"/>
    </location>
</feature>
<evidence type="ECO:0000313" key="10">
    <source>
        <dbReference type="Proteomes" id="UP000013750"/>
    </source>
</evidence>
<evidence type="ECO:0000259" key="7">
    <source>
        <dbReference type="PROSITE" id="PS51736"/>
    </source>
</evidence>
<dbReference type="HOGENOM" id="CLU_010686_8_3_9"/>
<organism evidence="8 10">
    <name type="scientific">Enterococcus gilvus ATCC BAA-350</name>
    <dbReference type="NCBI Taxonomy" id="1158614"/>
    <lineage>
        <taxon>Bacteria</taxon>
        <taxon>Bacillati</taxon>
        <taxon>Bacillota</taxon>
        <taxon>Bacilli</taxon>
        <taxon>Lactobacillales</taxon>
        <taxon>Enterococcaceae</taxon>
        <taxon>Enterococcus</taxon>
    </lineage>
</organism>
<dbReference type="PROSITE" id="PS00398">
    <property type="entry name" value="RECOMBINASES_2"/>
    <property type="match status" value="1"/>
</dbReference>
<evidence type="ECO:0000256" key="2">
    <source>
        <dbReference type="ARBA" id="ARBA00022908"/>
    </source>
</evidence>
<reference evidence="8 10" key="1">
    <citation type="submission" date="2013-02" db="EMBL/GenBank/DDBJ databases">
        <title>The Genome Sequence of Enterococcus gilvus ATCC BAA-350.</title>
        <authorList>
            <consortium name="The Broad Institute Genome Sequencing Platform"/>
            <consortium name="The Broad Institute Genome Sequencing Center for Infectious Disease"/>
            <person name="Earl A.M."/>
            <person name="Gilmore M.S."/>
            <person name="Lebreton F."/>
            <person name="Walker B."/>
            <person name="Young S.K."/>
            <person name="Zeng Q."/>
            <person name="Gargeya S."/>
            <person name="Fitzgerald M."/>
            <person name="Haas B."/>
            <person name="Abouelleil A."/>
            <person name="Alvarado L."/>
            <person name="Arachchi H.M."/>
            <person name="Berlin A.M."/>
            <person name="Chapman S.B."/>
            <person name="Dewar J."/>
            <person name="Goldberg J."/>
            <person name="Griggs A."/>
            <person name="Gujja S."/>
            <person name="Hansen M."/>
            <person name="Howarth C."/>
            <person name="Imamovic A."/>
            <person name="Larimer J."/>
            <person name="McCowan C."/>
            <person name="Murphy C."/>
            <person name="Neiman D."/>
            <person name="Pearson M."/>
            <person name="Priest M."/>
            <person name="Roberts A."/>
            <person name="Saif S."/>
            <person name="Shea T."/>
            <person name="Sisk P."/>
            <person name="Sykes S."/>
            <person name="Wortman J."/>
            <person name="Nusbaum C."/>
            <person name="Birren B."/>
        </authorList>
    </citation>
    <scope>NUCLEOTIDE SEQUENCE [LARGE SCALE GENOMIC DNA]</scope>
    <source>
        <strain evidence="8 10">ATCC BAA-350</strain>
    </source>
</reference>
<proteinExistence type="inferred from homology"/>
<dbReference type="PROSITE" id="PS00397">
    <property type="entry name" value="RECOMBINASES_1"/>
    <property type="match status" value="1"/>
</dbReference>
<name>R2VD18_9ENTE</name>
<dbReference type="InterPro" id="IPR009057">
    <property type="entry name" value="Homeodomain-like_sf"/>
</dbReference>
<evidence type="ECO:0000313" key="9">
    <source>
        <dbReference type="EMBL" id="EOW81936.1"/>
    </source>
</evidence>
<dbReference type="InterPro" id="IPR050639">
    <property type="entry name" value="SSR_resolvase"/>
</dbReference>
<dbReference type="Proteomes" id="UP000014160">
    <property type="component" value="Unassembled WGS sequence"/>
</dbReference>
<evidence type="ECO:0000256" key="1">
    <source>
        <dbReference type="ARBA" id="ARBA00009913"/>
    </source>
</evidence>
<keyword evidence="2" id="KW-0229">DNA integration</keyword>
<dbReference type="GO" id="GO:0000150">
    <property type="term" value="F:DNA strand exchange activity"/>
    <property type="evidence" value="ECO:0007669"/>
    <property type="project" value="InterPro"/>
</dbReference>
<dbReference type="AlphaFoldDB" id="R2VD18"/>
<dbReference type="CDD" id="cd03768">
    <property type="entry name" value="SR_ResInv"/>
    <property type="match status" value="1"/>
</dbReference>
<dbReference type="InterPro" id="IPR006118">
    <property type="entry name" value="Recombinase_CS"/>
</dbReference>
<dbReference type="InterPro" id="IPR006119">
    <property type="entry name" value="Resolv_N"/>
</dbReference>
<dbReference type="EMBL" id="ASWH01000001">
    <property type="protein sequence ID" value="EOW81936.1"/>
    <property type="molecule type" value="Genomic_DNA"/>
</dbReference>
<dbReference type="Gene3D" id="1.10.10.60">
    <property type="entry name" value="Homeodomain-like"/>
    <property type="match status" value="1"/>
</dbReference>
<evidence type="ECO:0000256" key="6">
    <source>
        <dbReference type="PROSITE-ProRule" id="PRU10137"/>
    </source>
</evidence>
<dbReference type="eggNOG" id="COG1961">
    <property type="taxonomic scope" value="Bacteria"/>
</dbReference>
<dbReference type="RefSeq" id="WP_010781101.1">
    <property type="nucleotide sequence ID" value="NZ_KB946874.1"/>
</dbReference>
<dbReference type="SUPFAM" id="SSF46689">
    <property type="entry name" value="Homeodomain-like"/>
    <property type="match status" value="1"/>
</dbReference>
<comment type="caution">
    <text evidence="8">The sequence shown here is derived from an EMBL/GenBank/DDBJ whole genome shotgun (WGS) entry which is preliminary data.</text>
</comment>
<feature type="active site" description="O-(5'-phospho-DNA)-serine intermediate" evidence="5 6">
    <location>
        <position position="11"/>
    </location>
</feature>
<dbReference type="Gene3D" id="3.40.50.1390">
    <property type="entry name" value="Resolvase, N-terminal catalytic domain"/>
    <property type="match status" value="1"/>
</dbReference>
<evidence type="ECO:0000256" key="5">
    <source>
        <dbReference type="PIRSR" id="PIRSR606118-50"/>
    </source>
</evidence>
<evidence type="ECO:0000313" key="8">
    <source>
        <dbReference type="EMBL" id="EOI55521.1"/>
    </source>
</evidence>
<dbReference type="SUPFAM" id="SSF53041">
    <property type="entry name" value="Resolvase-like"/>
    <property type="match status" value="1"/>
</dbReference>
<keyword evidence="4" id="KW-0233">DNA recombination</keyword>
<dbReference type="PANTHER" id="PTHR30461:SF26">
    <property type="entry name" value="RESOLVASE HOMOLOG YNEB"/>
    <property type="match status" value="1"/>
</dbReference>
<dbReference type="PANTHER" id="PTHR30461">
    <property type="entry name" value="DNA-INVERTASE FROM LAMBDOID PROPHAGE"/>
    <property type="match status" value="1"/>
</dbReference>
<dbReference type="PATRIC" id="fig|1158614.3.peg.2724"/>
<evidence type="ECO:0000256" key="4">
    <source>
        <dbReference type="ARBA" id="ARBA00023172"/>
    </source>
</evidence>
<evidence type="ECO:0000313" key="11">
    <source>
        <dbReference type="Proteomes" id="UP000014160"/>
    </source>
</evidence>
<dbReference type="PROSITE" id="PS51736">
    <property type="entry name" value="RECOMBINASES_3"/>
    <property type="match status" value="1"/>
</dbReference>
<dbReference type="GO" id="GO:0003677">
    <property type="term" value="F:DNA binding"/>
    <property type="evidence" value="ECO:0007669"/>
    <property type="project" value="UniProtKB-KW"/>
</dbReference>
<dbReference type="GO" id="GO:0015074">
    <property type="term" value="P:DNA integration"/>
    <property type="evidence" value="ECO:0007669"/>
    <property type="project" value="UniProtKB-KW"/>
</dbReference>
<comment type="similarity">
    <text evidence="1">Belongs to the site-specific recombinase resolvase family.</text>
</comment>
<keyword evidence="11" id="KW-1185">Reference proteome</keyword>
<dbReference type="EMBL" id="AJDQ01000008">
    <property type="protein sequence ID" value="EOI55521.1"/>
    <property type="molecule type" value="Genomic_DNA"/>
</dbReference>
<evidence type="ECO:0000256" key="3">
    <source>
        <dbReference type="ARBA" id="ARBA00023125"/>
    </source>
</evidence>
<gene>
    <name evidence="9" type="ORF">I592_01237</name>
    <name evidence="8" type="ORF">UKC_02729</name>
</gene>
<protein>
    <recommendedName>
        <fullName evidence="7">Resolvase/invertase-type recombinase catalytic domain-containing protein</fullName>
    </recommendedName>
</protein>
<dbReference type="Proteomes" id="UP000013750">
    <property type="component" value="Unassembled WGS sequence"/>
</dbReference>
<keyword evidence="3" id="KW-0238">DNA-binding</keyword>
<dbReference type="Pfam" id="PF00239">
    <property type="entry name" value="Resolvase"/>
    <property type="match status" value="1"/>
</dbReference>
<dbReference type="SMART" id="SM00857">
    <property type="entry name" value="Resolvase"/>
    <property type="match status" value="1"/>
</dbReference>
<reference evidence="9 11" key="2">
    <citation type="submission" date="2013-03" db="EMBL/GenBank/DDBJ databases">
        <title>The Genome Sequence of Enterococcus gilvus ATCC BAA-350 (PacBio/Illumina hybrid assembly).</title>
        <authorList>
            <consortium name="The Broad Institute Genomics Platform"/>
            <consortium name="The Broad Institute Genome Sequencing Center for Infectious Disease"/>
            <person name="Earl A."/>
            <person name="Russ C."/>
            <person name="Gilmore M."/>
            <person name="Surin D."/>
            <person name="Walker B."/>
            <person name="Young S."/>
            <person name="Zeng Q."/>
            <person name="Gargeya S."/>
            <person name="Fitzgerald M."/>
            <person name="Haas B."/>
            <person name="Abouelleil A."/>
            <person name="Allen A.W."/>
            <person name="Alvarado L."/>
            <person name="Arachchi H.M."/>
            <person name="Berlin A.M."/>
            <person name="Chapman S.B."/>
            <person name="Gainer-Dewar J."/>
            <person name="Goldberg J."/>
            <person name="Griggs A."/>
            <person name="Gujja S."/>
            <person name="Hansen M."/>
            <person name="Howarth C."/>
            <person name="Imamovic A."/>
            <person name="Ireland A."/>
            <person name="Larimer J."/>
            <person name="McCowan C."/>
            <person name="Murphy C."/>
            <person name="Pearson M."/>
            <person name="Poon T.W."/>
            <person name="Priest M."/>
            <person name="Roberts A."/>
            <person name="Saif S."/>
            <person name="Shea T."/>
            <person name="Sisk P."/>
            <person name="Sykes S."/>
            <person name="Wortman J."/>
            <person name="Nusbaum C."/>
            <person name="Birren B."/>
        </authorList>
    </citation>
    <scope>NUCLEOTIDE SEQUENCE [LARGE SCALE GENOMIC DNA]</scope>
    <source>
        <strain evidence="9 11">ATCC BAA-350</strain>
    </source>
</reference>
<accession>R2VD18</accession>
<sequence length="203" mass="23889">MNKKYGYARVSTKNQFNHETYLNQFEKLKNEGILEENIYFDNYSGKSAKDRENLNKLLDLVVDGDTVVTTKLDRLARNASDALEIAEQLNKKGVKLHILNMGLIDNSPIGKLMFTVFSAFSEFERDLIVERMQEGKEYKRKHDPDFRDGRKSKLNTKQLEIIYKHFEDGMLTNEEIANMFNVSRRTIMYRKKDWKDMKNMGKL</sequence>
<dbReference type="InterPro" id="IPR036162">
    <property type="entry name" value="Resolvase-like_N_sf"/>
</dbReference>